<keyword evidence="8" id="KW-1185">Reference proteome</keyword>
<dbReference type="InterPro" id="IPR051633">
    <property type="entry name" value="AceTr"/>
</dbReference>
<keyword evidence="5 6" id="KW-0472">Membrane</keyword>
<proteinExistence type="inferred from homology"/>
<sequence length="230" mass="24208">MSNPSSSVPVAPPPGLTTPDPAPLGLIAFSMVNIIQSFFNAGVNPALFPAAWPLEFFVGGLVQMIAGIFEFRQGSRLGATAFTVLGAFWLCFVVYAKFIVVALPAVQAHTGTGRFLLPWAVILLVLTLAAVRTTGVLLAAFVTTPINVSVLTAGEFVESTTLIRVASGFGFLTAALGLYGAFAGLVNGTWGRHVMPTYPDPGKRLEWLARSKARPTSVTSSAAEHSELSN</sequence>
<evidence type="ECO:0000256" key="3">
    <source>
        <dbReference type="ARBA" id="ARBA00022692"/>
    </source>
</evidence>
<evidence type="ECO:0000256" key="1">
    <source>
        <dbReference type="ARBA" id="ARBA00004141"/>
    </source>
</evidence>
<feature type="transmembrane region" description="Helical" evidence="6">
    <location>
        <begin position="81"/>
        <end position="103"/>
    </location>
</feature>
<dbReference type="Proteomes" id="UP001458415">
    <property type="component" value="Unassembled WGS sequence"/>
</dbReference>
<dbReference type="InterPro" id="IPR000791">
    <property type="entry name" value="Gpr1/Fun34/SatP-like"/>
</dbReference>
<accession>A0ABV1VW99</accession>
<evidence type="ECO:0000256" key="2">
    <source>
        <dbReference type="ARBA" id="ARBA00005587"/>
    </source>
</evidence>
<feature type="transmembrane region" description="Helical" evidence="6">
    <location>
        <begin position="162"/>
        <end position="186"/>
    </location>
</feature>
<evidence type="ECO:0000256" key="6">
    <source>
        <dbReference type="SAM" id="Phobius"/>
    </source>
</evidence>
<comment type="subcellular location">
    <subcellularLocation>
        <location evidence="1">Membrane</location>
        <topology evidence="1">Multi-pass membrane protein</topology>
    </subcellularLocation>
</comment>
<reference evidence="7 8" key="1">
    <citation type="submission" date="2024-06" db="EMBL/GenBank/DDBJ databases">
        <title>The Natural Products Discovery Center: Release of the First 8490 Sequenced Strains for Exploring Actinobacteria Biosynthetic Diversity.</title>
        <authorList>
            <person name="Kalkreuter E."/>
            <person name="Kautsar S.A."/>
            <person name="Yang D."/>
            <person name="Bader C.D."/>
            <person name="Teijaro C.N."/>
            <person name="Fluegel L."/>
            <person name="Davis C.M."/>
            <person name="Simpson J.R."/>
            <person name="Lauterbach L."/>
            <person name="Steele A.D."/>
            <person name="Gui C."/>
            <person name="Meng S."/>
            <person name="Li G."/>
            <person name="Viehrig K."/>
            <person name="Ye F."/>
            <person name="Su P."/>
            <person name="Kiefer A.F."/>
            <person name="Nichols A."/>
            <person name="Cepeda A.J."/>
            <person name="Yan W."/>
            <person name="Fan B."/>
            <person name="Jiang Y."/>
            <person name="Adhikari A."/>
            <person name="Zheng C.-J."/>
            <person name="Schuster L."/>
            <person name="Cowan T.M."/>
            <person name="Smanski M.J."/>
            <person name="Chevrette M.G."/>
            <person name="De Carvalho L.P.S."/>
            <person name="Shen B."/>
        </authorList>
    </citation>
    <scope>NUCLEOTIDE SEQUENCE [LARGE SCALE GENOMIC DNA]</scope>
    <source>
        <strain evidence="7 8">NPDC000634</strain>
    </source>
</reference>
<dbReference type="NCBIfam" id="NF038013">
    <property type="entry name" value="AceTr_1"/>
    <property type="match status" value="1"/>
</dbReference>
<keyword evidence="4 6" id="KW-1133">Transmembrane helix</keyword>
<gene>
    <name evidence="7" type="ORF">ABT317_01505</name>
</gene>
<feature type="transmembrane region" description="Helical" evidence="6">
    <location>
        <begin position="50"/>
        <end position="69"/>
    </location>
</feature>
<dbReference type="EMBL" id="JBEPCU010000009">
    <property type="protein sequence ID" value="MER6975768.1"/>
    <property type="molecule type" value="Genomic_DNA"/>
</dbReference>
<feature type="transmembrane region" description="Helical" evidence="6">
    <location>
        <begin position="115"/>
        <end position="142"/>
    </location>
</feature>
<evidence type="ECO:0000256" key="4">
    <source>
        <dbReference type="ARBA" id="ARBA00022989"/>
    </source>
</evidence>
<evidence type="ECO:0000313" key="7">
    <source>
        <dbReference type="EMBL" id="MER6975768.1"/>
    </source>
</evidence>
<protein>
    <submittedName>
        <fullName evidence="7">Acetate uptake transporter</fullName>
    </submittedName>
</protein>
<evidence type="ECO:0000313" key="8">
    <source>
        <dbReference type="Proteomes" id="UP001458415"/>
    </source>
</evidence>
<dbReference type="PANTHER" id="PTHR31123">
    <property type="entry name" value="ACCUMULATION OF DYADS PROTEIN 2-RELATED"/>
    <property type="match status" value="1"/>
</dbReference>
<dbReference type="Pfam" id="PF01184">
    <property type="entry name" value="Gpr1_Fun34_YaaH"/>
    <property type="match status" value="1"/>
</dbReference>
<comment type="similarity">
    <text evidence="2">Belongs to the acetate uptake transporter (AceTr) (TC 2.A.96) family.</text>
</comment>
<dbReference type="RefSeq" id="WP_086722339.1">
    <property type="nucleotide sequence ID" value="NZ_MUBM01000004.1"/>
</dbReference>
<name>A0ABV1VW99_9ACTN</name>
<evidence type="ECO:0000256" key="5">
    <source>
        <dbReference type="ARBA" id="ARBA00023136"/>
    </source>
</evidence>
<organism evidence="7 8">
    <name type="scientific">Streptomyces carpinensis</name>
    <dbReference type="NCBI Taxonomy" id="66369"/>
    <lineage>
        <taxon>Bacteria</taxon>
        <taxon>Bacillati</taxon>
        <taxon>Actinomycetota</taxon>
        <taxon>Actinomycetes</taxon>
        <taxon>Kitasatosporales</taxon>
        <taxon>Streptomycetaceae</taxon>
        <taxon>Streptomyces</taxon>
    </lineage>
</organism>
<comment type="caution">
    <text evidence="7">The sequence shown here is derived from an EMBL/GenBank/DDBJ whole genome shotgun (WGS) entry which is preliminary data.</text>
</comment>
<dbReference type="PANTHER" id="PTHR31123:SF1">
    <property type="entry name" value="ACCUMULATION OF DYADS PROTEIN 2-RELATED"/>
    <property type="match status" value="1"/>
</dbReference>
<keyword evidence="3 6" id="KW-0812">Transmembrane</keyword>